<accession>A6DPE2</accession>
<dbReference type="EMBL" id="ABCK01000016">
    <property type="protein sequence ID" value="EDM26438.1"/>
    <property type="molecule type" value="Genomic_DNA"/>
</dbReference>
<reference evidence="1 2" key="1">
    <citation type="journal article" date="2010" name="J. Bacteriol.">
        <title>Genome sequence of Lentisphaera araneosa HTCC2155T, the type species of the order Lentisphaerales in the phylum Lentisphaerae.</title>
        <authorList>
            <person name="Thrash J.C."/>
            <person name="Cho J.C."/>
            <person name="Vergin K.L."/>
            <person name="Morris R.M."/>
            <person name="Giovannoni S.J."/>
        </authorList>
    </citation>
    <scope>NUCLEOTIDE SEQUENCE [LARGE SCALE GENOMIC DNA]</scope>
    <source>
        <strain evidence="1 2">HTCC2155</strain>
    </source>
</reference>
<name>A6DPE2_9BACT</name>
<dbReference type="AlphaFoldDB" id="A6DPE2"/>
<gene>
    <name evidence="1" type="ORF">LNTAR_05669</name>
</gene>
<evidence type="ECO:0000313" key="2">
    <source>
        <dbReference type="Proteomes" id="UP000004947"/>
    </source>
</evidence>
<comment type="caution">
    <text evidence="1">The sequence shown here is derived from an EMBL/GenBank/DDBJ whole genome shotgun (WGS) entry which is preliminary data.</text>
</comment>
<keyword evidence="2" id="KW-1185">Reference proteome</keyword>
<protein>
    <submittedName>
        <fullName evidence="1">Uncharacterized protein</fullName>
    </submittedName>
</protein>
<organism evidence="1 2">
    <name type="scientific">Lentisphaera araneosa HTCC2155</name>
    <dbReference type="NCBI Taxonomy" id="313628"/>
    <lineage>
        <taxon>Bacteria</taxon>
        <taxon>Pseudomonadati</taxon>
        <taxon>Lentisphaerota</taxon>
        <taxon>Lentisphaeria</taxon>
        <taxon>Lentisphaerales</taxon>
        <taxon>Lentisphaeraceae</taxon>
        <taxon>Lentisphaera</taxon>
    </lineage>
</organism>
<sequence>MTNYAPFHQNGVGCENESLMVDKYSLSYASYLRHEDYFSQDNSNAVQWVFKSNKKLQ</sequence>
<evidence type="ECO:0000313" key="1">
    <source>
        <dbReference type="EMBL" id="EDM26438.1"/>
    </source>
</evidence>
<proteinExistence type="predicted"/>
<dbReference type="Proteomes" id="UP000004947">
    <property type="component" value="Unassembled WGS sequence"/>
</dbReference>